<dbReference type="CDD" id="cd07043">
    <property type="entry name" value="STAS_anti-anti-sigma_factors"/>
    <property type="match status" value="1"/>
</dbReference>
<evidence type="ECO:0000256" key="2">
    <source>
        <dbReference type="RuleBase" id="RU003749"/>
    </source>
</evidence>
<dbReference type="InterPro" id="IPR036513">
    <property type="entry name" value="STAS_dom_sf"/>
</dbReference>
<dbReference type="Pfam" id="PF01740">
    <property type="entry name" value="STAS"/>
    <property type="match status" value="1"/>
</dbReference>
<sequence>MVELPLWSAAVTIHQGTRTVALTGELDLAAADQLLHLLRTELDTAGTAVVVVDLAAVSFLDSAALAAFVGAYNHADAAGLRFQLVNPVPSVRRVLDISGVYEVLVPSLAGDD</sequence>
<dbReference type="OrthoDB" id="3297913at2"/>
<reference evidence="4 5" key="1">
    <citation type="submission" date="2016-10" db="EMBL/GenBank/DDBJ databases">
        <authorList>
            <person name="de Groot N.N."/>
        </authorList>
    </citation>
    <scope>NUCLEOTIDE SEQUENCE [LARGE SCALE GENOMIC DNA]</scope>
    <source>
        <strain evidence="4 5">DSM 43941</strain>
    </source>
</reference>
<gene>
    <name evidence="4" type="ORF">SAMN04489716_7079</name>
</gene>
<dbReference type="Proteomes" id="UP000198688">
    <property type="component" value="Chromosome I"/>
</dbReference>
<dbReference type="PANTHER" id="PTHR33495:SF2">
    <property type="entry name" value="ANTI-SIGMA FACTOR ANTAGONIST TM_1081-RELATED"/>
    <property type="match status" value="1"/>
</dbReference>
<dbReference type="RefSeq" id="WP_157751941.1">
    <property type="nucleotide sequence ID" value="NZ_BOMJ01000057.1"/>
</dbReference>
<dbReference type="InterPro" id="IPR003658">
    <property type="entry name" value="Anti-sigma_ant"/>
</dbReference>
<dbReference type="AlphaFoldDB" id="A0A1H2CW45"/>
<evidence type="ECO:0000313" key="5">
    <source>
        <dbReference type="Proteomes" id="UP000198688"/>
    </source>
</evidence>
<organism evidence="4 5">
    <name type="scientific">Actinoplanes derwentensis</name>
    <dbReference type="NCBI Taxonomy" id="113562"/>
    <lineage>
        <taxon>Bacteria</taxon>
        <taxon>Bacillati</taxon>
        <taxon>Actinomycetota</taxon>
        <taxon>Actinomycetes</taxon>
        <taxon>Micromonosporales</taxon>
        <taxon>Micromonosporaceae</taxon>
        <taxon>Actinoplanes</taxon>
    </lineage>
</organism>
<dbReference type="InterPro" id="IPR002645">
    <property type="entry name" value="STAS_dom"/>
</dbReference>
<accession>A0A1H2CW45</accession>
<dbReference type="SUPFAM" id="SSF52091">
    <property type="entry name" value="SpoIIaa-like"/>
    <property type="match status" value="1"/>
</dbReference>
<dbReference type="PROSITE" id="PS50801">
    <property type="entry name" value="STAS"/>
    <property type="match status" value="1"/>
</dbReference>
<protein>
    <recommendedName>
        <fullName evidence="2">Anti-sigma factor antagonist</fullName>
    </recommendedName>
</protein>
<dbReference type="GO" id="GO:0043856">
    <property type="term" value="F:anti-sigma factor antagonist activity"/>
    <property type="evidence" value="ECO:0007669"/>
    <property type="project" value="InterPro"/>
</dbReference>
<name>A0A1H2CW45_9ACTN</name>
<dbReference type="PANTHER" id="PTHR33495">
    <property type="entry name" value="ANTI-SIGMA FACTOR ANTAGONIST TM_1081-RELATED-RELATED"/>
    <property type="match status" value="1"/>
</dbReference>
<evidence type="ECO:0000259" key="3">
    <source>
        <dbReference type="PROSITE" id="PS50801"/>
    </source>
</evidence>
<proteinExistence type="inferred from homology"/>
<keyword evidence="5" id="KW-1185">Reference proteome</keyword>
<evidence type="ECO:0000256" key="1">
    <source>
        <dbReference type="ARBA" id="ARBA00009013"/>
    </source>
</evidence>
<dbReference type="STRING" id="113562.SAMN04489716_7079"/>
<dbReference type="NCBIfam" id="TIGR00377">
    <property type="entry name" value="ant_ant_sig"/>
    <property type="match status" value="1"/>
</dbReference>
<evidence type="ECO:0000313" key="4">
    <source>
        <dbReference type="EMBL" id="SDT74738.1"/>
    </source>
</evidence>
<comment type="similarity">
    <text evidence="1 2">Belongs to the anti-sigma-factor antagonist family.</text>
</comment>
<feature type="domain" description="STAS" evidence="3">
    <location>
        <begin position="7"/>
        <end position="112"/>
    </location>
</feature>
<dbReference type="Gene3D" id="3.30.750.24">
    <property type="entry name" value="STAS domain"/>
    <property type="match status" value="1"/>
</dbReference>
<dbReference type="EMBL" id="LT629758">
    <property type="protein sequence ID" value="SDT74738.1"/>
    <property type="molecule type" value="Genomic_DNA"/>
</dbReference>